<gene>
    <name evidence="2" type="ORF">NCTC10699_00196</name>
</gene>
<reference evidence="2 3" key="1">
    <citation type="submission" date="2018-06" db="EMBL/GenBank/DDBJ databases">
        <authorList>
            <consortium name="Pathogen Informatics"/>
            <person name="Doyle S."/>
        </authorList>
    </citation>
    <scope>NUCLEOTIDE SEQUENCE [LARGE SCALE GENOMIC DNA]</scope>
    <source>
        <strain evidence="2 3">NCTC10699</strain>
    </source>
</reference>
<protein>
    <submittedName>
        <fullName evidence="2">Lipoprotein-2</fullName>
    </submittedName>
</protein>
<dbReference type="PROSITE" id="PS51257">
    <property type="entry name" value="PROKAR_LIPOPROTEIN"/>
    <property type="match status" value="1"/>
</dbReference>
<sequence length="229" mass="26210">MSIFKKLSLTAIVILSGCADFSTTPEFKWRPYLDIDNTTQYMDFFQRVVSDKDQGRLDIPYASAIKKSKFGDLDTYKEIGDAYPLVDENKYAMGAIFLIDDKSFNPYSKSDAEQLTKTKSLDYYEFGKGRIARAKFLSSAALCKDFNSSKGVKINIATTYYEDYQNYYASQISANLNVKGIKDLNYTPHFNFADKVLEQKAQIEEKKVGKDIAERNLKERIALLHFICE</sequence>
<name>A0A379B1W7_9PAST</name>
<keyword evidence="3" id="KW-1185">Reference proteome</keyword>
<keyword evidence="2" id="KW-0449">Lipoprotein</keyword>
<accession>A0A379B1W7</accession>
<feature type="domain" description="DUF8095" evidence="1">
    <location>
        <begin position="95"/>
        <end position="225"/>
    </location>
</feature>
<dbReference type="OrthoDB" id="5677005at2"/>
<dbReference type="Proteomes" id="UP000254280">
    <property type="component" value="Unassembled WGS sequence"/>
</dbReference>
<dbReference type="InterPro" id="IPR058408">
    <property type="entry name" value="DUF8095"/>
</dbReference>
<evidence type="ECO:0000313" key="3">
    <source>
        <dbReference type="Proteomes" id="UP000254280"/>
    </source>
</evidence>
<evidence type="ECO:0000313" key="2">
    <source>
        <dbReference type="EMBL" id="SUB32613.1"/>
    </source>
</evidence>
<dbReference type="AlphaFoldDB" id="A0A379B1W7"/>
<organism evidence="2 3">
    <name type="scientific">[Pasteurella] mairii</name>
    <dbReference type="NCBI Taxonomy" id="757"/>
    <lineage>
        <taxon>Bacteria</taxon>
        <taxon>Pseudomonadati</taxon>
        <taxon>Pseudomonadota</taxon>
        <taxon>Gammaproteobacteria</taxon>
        <taxon>Pasteurellales</taxon>
        <taxon>Pasteurellaceae</taxon>
    </lineage>
</organism>
<evidence type="ECO:0000259" key="1">
    <source>
        <dbReference type="Pfam" id="PF26367"/>
    </source>
</evidence>
<proteinExistence type="predicted"/>
<dbReference type="EMBL" id="UGSS01000002">
    <property type="protein sequence ID" value="SUB32613.1"/>
    <property type="molecule type" value="Genomic_DNA"/>
</dbReference>
<dbReference type="Pfam" id="PF26367">
    <property type="entry name" value="DUF8095"/>
    <property type="match status" value="1"/>
</dbReference>